<evidence type="ECO:0000256" key="1">
    <source>
        <dbReference type="SAM" id="MobiDB-lite"/>
    </source>
</evidence>
<dbReference type="Proteomes" id="UP000075901">
    <property type="component" value="Unassembled WGS sequence"/>
</dbReference>
<dbReference type="PANTHER" id="PTHR31139:SF4">
    <property type="entry name" value="ECTOPIC P GRANULES PROTEIN 5 HOMOLOG"/>
    <property type="match status" value="1"/>
</dbReference>
<feature type="compositionally biased region" description="Acidic residues" evidence="1">
    <location>
        <begin position="70"/>
        <end position="81"/>
    </location>
</feature>
<sequence>MEAVKRKPKKKSYNKTAKEPDKQQTTLMEAPASPSSPVALPQKEEAPVSKVPEQSILSDAVQEPPPQTEQETENDSTEDEKTDVVVGTDFTPTAPPCRSVGATVTLPVLLYPDLSQLALDAKIERMNHAVPAVTANDARELIHVNAPRARALYLECMQQMEQTSLKWDRAHLDALEQQFVMTQSPHAVANDLGDYGSDLHLSLQAYRTAYHSYCEIVQERSVAMQQISSLRGRCWDFQQVKFSASGHCDDSRSVSVSLKSRVASLNVERCKEAKAAMSALVDQCVTKEKEALVQLHHTRAMVEKHVCDAPIPGYEKSVVLRFKLRIVGNALRVEMHQNDCDKGDGCEYVQDLRKWFLQLGTSMLRAGSVDDRVWLMFHLLRFPKGVGTWAHVLVHPLPMGKIDDQLAETELHAILTIAHVLVRPIIERQTFLAPVDEIAAMEQTAPVDDAPQPGDTFEWVDSDGEDSCIDKRIRPIKESDLLALLEQMPFRRLFGFVTNRSIERLVHLDAKHLPTTEMLRLTAFTNKLIVILGEGLATYGGGIARYNHFAQRIALLISDAVKFVGDVMCLYRENCKLPLETNEIDVVQVHFDTLMYRAAGYIYGGGVALARHLSTLPYALLSSRACWWMFASMMSRNFHQQPDFERLQDSDGSLCYDAMVGQLPNDRSSHDLYNVLKPCVDLALARDTLIDCDIMFSIAKTLFAVSKLCAH</sequence>
<organism evidence="2 3">
    <name type="scientific">Anopheles maculatus</name>
    <dbReference type="NCBI Taxonomy" id="74869"/>
    <lineage>
        <taxon>Eukaryota</taxon>
        <taxon>Metazoa</taxon>
        <taxon>Ecdysozoa</taxon>
        <taxon>Arthropoda</taxon>
        <taxon>Hexapoda</taxon>
        <taxon>Insecta</taxon>
        <taxon>Pterygota</taxon>
        <taxon>Neoptera</taxon>
        <taxon>Endopterygota</taxon>
        <taxon>Diptera</taxon>
        <taxon>Nematocera</taxon>
        <taxon>Culicoidea</taxon>
        <taxon>Culicidae</taxon>
        <taxon>Anophelinae</taxon>
        <taxon>Anopheles</taxon>
        <taxon>Anopheles maculatus group</taxon>
    </lineage>
</organism>
<dbReference type="VEuPathDB" id="VectorBase:AMAM016161"/>
<evidence type="ECO:0000313" key="2">
    <source>
        <dbReference type="EnsemblMetazoa" id="AMAM016161-PA"/>
    </source>
</evidence>
<keyword evidence="3" id="KW-1185">Reference proteome</keyword>
<feature type="compositionally biased region" description="Basic residues" evidence="1">
    <location>
        <begin position="1"/>
        <end position="13"/>
    </location>
</feature>
<feature type="compositionally biased region" description="Low complexity" evidence="1">
    <location>
        <begin position="30"/>
        <end position="39"/>
    </location>
</feature>
<dbReference type="EnsemblMetazoa" id="AMAM016161-RA">
    <property type="protein sequence ID" value="AMAM016161-PA"/>
    <property type="gene ID" value="AMAM016161"/>
</dbReference>
<dbReference type="PANTHER" id="PTHR31139">
    <property type="entry name" value="ECTOPIC P GRANULES PROTEIN 5 HOMOLOG"/>
    <property type="match status" value="1"/>
</dbReference>
<reference evidence="2" key="2">
    <citation type="submission" date="2020-05" db="UniProtKB">
        <authorList>
            <consortium name="EnsemblMetazoa"/>
        </authorList>
    </citation>
    <scope>IDENTIFICATION</scope>
    <source>
        <strain evidence="2">maculatus3</strain>
    </source>
</reference>
<reference evidence="3" key="1">
    <citation type="submission" date="2013-09" db="EMBL/GenBank/DDBJ databases">
        <title>The Genome Sequence of Anopheles maculatus species B.</title>
        <authorList>
            <consortium name="The Broad Institute Genomics Platform"/>
            <person name="Neafsey D.E."/>
            <person name="Besansky N."/>
            <person name="Howell P."/>
            <person name="Walton C."/>
            <person name="Young S.K."/>
            <person name="Zeng Q."/>
            <person name="Gargeya S."/>
            <person name="Fitzgerald M."/>
            <person name="Haas B."/>
            <person name="Abouelleil A."/>
            <person name="Allen A.W."/>
            <person name="Alvarado L."/>
            <person name="Arachchi H.M."/>
            <person name="Berlin A.M."/>
            <person name="Chapman S.B."/>
            <person name="Gainer-Dewar J."/>
            <person name="Goldberg J."/>
            <person name="Griggs A."/>
            <person name="Gujja S."/>
            <person name="Hansen M."/>
            <person name="Howarth C."/>
            <person name="Imamovic A."/>
            <person name="Ireland A."/>
            <person name="Larimer J."/>
            <person name="McCowan C."/>
            <person name="Murphy C."/>
            <person name="Pearson M."/>
            <person name="Poon T.W."/>
            <person name="Priest M."/>
            <person name="Roberts A."/>
            <person name="Saif S."/>
            <person name="Shea T."/>
            <person name="Sisk P."/>
            <person name="Sykes S."/>
            <person name="Wortman J."/>
            <person name="Nusbaum C."/>
            <person name="Birren B."/>
        </authorList>
    </citation>
    <scope>NUCLEOTIDE SEQUENCE [LARGE SCALE GENOMIC DNA]</scope>
    <source>
        <strain evidence="3">maculatus3</strain>
    </source>
</reference>
<dbReference type="AlphaFoldDB" id="A0A182SYS2"/>
<dbReference type="GO" id="GO:0005737">
    <property type="term" value="C:cytoplasm"/>
    <property type="evidence" value="ECO:0007669"/>
    <property type="project" value="TreeGrafter"/>
</dbReference>
<name>A0A182SYS2_9DIPT</name>
<accession>A0A182SYS2</accession>
<dbReference type="InterPro" id="IPR051436">
    <property type="entry name" value="Autophagy-related_EPG5"/>
</dbReference>
<feature type="region of interest" description="Disordered" evidence="1">
    <location>
        <begin position="1"/>
        <end position="97"/>
    </location>
</feature>
<proteinExistence type="predicted"/>
<evidence type="ECO:0000313" key="3">
    <source>
        <dbReference type="Proteomes" id="UP000075901"/>
    </source>
</evidence>
<protein>
    <submittedName>
        <fullName evidence="2">Uncharacterized protein</fullName>
    </submittedName>
</protein>
<dbReference type="GO" id="GO:0097352">
    <property type="term" value="P:autophagosome maturation"/>
    <property type="evidence" value="ECO:0007669"/>
    <property type="project" value="TreeGrafter"/>
</dbReference>